<evidence type="ECO:0000313" key="3">
    <source>
        <dbReference type="EMBL" id="KZE17109.1"/>
    </source>
</evidence>
<evidence type="ECO:0000259" key="2">
    <source>
        <dbReference type="PROSITE" id="PS50887"/>
    </source>
</evidence>
<dbReference type="RefSeq" id="WP_198158506.1">
    <property type="nucleotide sequence ID" value="NZ_LQQO01000007.1"/>
</dbReference>
<dbReference type="PANTHER" id="PTHR44757">
    <property type="entry name" value="DIGUANYLATE CYCLASE DGCP"/>
    <property type="match status" value="1"/>
</dbReference>
<dbReference type="InterPro" id="IPR000160">
    <property type="entry name" value="GGDEF_dom"/>
</dbReference>
<dbReference type="InterPro" id="IPR001633">
    <property type="entry name" value="EAL_dom"/>
</dbReference>
<protein>
    <recommendedName>
        <fullName evidence="5">Diguanylate cyclase</fullName>
    </recommendedName>
</protein>
<organism evidence="3 4">
    <name type="scientific">Sphingomonas hankookensis</name>
    <dbReference type="NCBI Taxonomy" id="563996"/>
    <lineage>
        <taxon>Bacteria</taxon>
        <taxon>Pseudomonadati</taxon>
        <taxon>Pseudomonadota</taxon>
        <taxon>Alphaproteobacteria</taxon>
        <taxon>Sphingomonadales</taxon>
        <taxon>Sphingomonadaceae</taxon>
        <taxon>Sphingomonas</taxon>
    </lineage>
</organism>
<dbReference type="Pfam" id="PF00989">
    <property type="entry name" value="PAS"/>
    <property type="match status" value="1"/>
</dbReference>
<accession>A0ABR5YDX9</accession>
<dbReference type="Gene3D" id="3.30.70.270">
    <property type="match status" value="1"/>
</dbReference>
<dbReference type="SUPFAM" id="SSF141371">
    <property type="entry name" value="PilZ domain-like"/>
    <property type="match status" value="1"/>
</dbReference>
<evidence type="ECO:0008006" key="5">
    <source>
        <dbReference type="Google" id="ProtNLM"/>
    </source>
</evidence>
<dbReference type="InterPro" id="IPR029787">
    <property type="entry name" value="Nucleotide_cyclase"/>
</dbReference>
<dbReference type="SUPFAM" id="SSF141868">
    <property type="entry name" value="EAL domain-like"/>
    <property type="match status" value="1"/>
</dbReference>
<sequence>MASGGLKAALRSLVQGTDDNARSPGDPSRRLISEAEHHSPNWFWQTDRNGRISYLSDKIVSVLAAAGIDAIGASLVDVLRIAGSDSTAGDNERTIAFHLSARTAFTDYAVTPASATHTDRSWTVSGSPFTDPYGRFEGFVGTGTDMAAVRQSDAAITRLALFDSLTGLANRQRMRMSLEQTLAQPGYDGTALFLLDLDRFKAVNDTMGHPVGDALLKQVAQRLERTVGDAGLVGRLGGDEFQVILPRIASRSDMVTLAQAIITALSQPYFLNGAAVSIGCSIGIAVSPDHGATPDALVANADLALYAAKDAGRGVARFFHDTLLDGARSRRQMESDLRVALSLDQMRIVYQPVVALDDSRITAFEALLRWEHPTRGSLEPAEFVGVAEECQLIESIGEWVLRTACHDAAAWPGESRLAVPLSGAQFANPALPAIIANAVARSGLSPERLELDLDEASVLRDMRAAVGSFAALHGIGVRLALDDFGAGPASMSCLRRLPFDRIKLDRSFVRGVSDPEGRNAAVVRAITTLGESLGIDVTAKGVEYQDELNALRDLGCSDVQGLLYGPPVDNAAAASRLLAEGGAMTPRGPKAPRAPRTRMLRSTTIELNGTRRSARIRDLSSDGALIDLIDFDEAAIGTTLRIDTGGGQWVAATLRWAEDGRAGLHFDHPITVERRVTIRRSSVREPGA</sequence>
<dbReference type="SMART" id="SM00267">
    <property type="entry name" value="GGDEF"/>
    <property type="match status" value="1"/>
</dbReference>
<dbReference type="InterPro" id="IPR035919">
    <property type="entry name" value="EAL_sf"/>
</dbReference>
<dbReference type="PROSITE" id="PS50883">
    <property type="entry name" value="EAL"/>
    <property type="match status" value="1"/>
</dbReference>
<dbReference type="CDD" id="cd01948">
    <property type="entry name" value="EAL"/>
    <property type="match status" value="1"/>
</dbReference>
<dbReference type="Proteomes" id="UP000076609">
    <property type="component" value="Unassembled WGS sequence"/>
</dbReference>
<feature type="domain" description="GGDEF" evidence="2">
    <location>
        <begin position="188"/>
        <end position="321"/>
    </location>
</feature>
<feature type="domain" description="EAL" evidence="1">
    <location>
        <begin position="330"/>
        <end position="581"/>
    </location>
</feature>
<dbReference type="Pfam" id="PF07238">
    <property type="entry name" value="PilZ"/>
    <property type="match status" value="1"/>
</dbReference>
<dbReference type="Gene3D" id="3.30.450.20">
    <property type="entry name" value="PAS domain"/>
    <property type="match status" value="1"/>
</dbReference>
<dbReference type="EMBL" id="LQQO01000007">
    <property type="protein sequence ID" value="KZE17109.1"/>
    <property type="molecule type" value="Genomic_DNA"/>
</dbReference>
<dbReference type="InterPro" id="IPR043128">
    <property type="entry name" value="Rev_trsase/Diguanyl_cyclase"/>
</dbReference>
<dbReference type="CDD" id="cd01949">
    <property type="entry name" value="GGDEF"/>
    <property type="match status" value="1"/>
</dbReference>
<dbReference type="Pfam" id="PF00990">
    <property type="entry name" value="GGDEF"/>
    <property type="match status" value="1"/>
</dbReference>
<dbReference type="SUPFAM" id="SSF55073">
    <property type="entry name" value="Nucleotide cyclase"/>
    <property type="match status" value="1"/>
</dbReference>
<keyword evidence="4" id="KW-1185">Reference proteome</keyword>
<dbReference type="InterPro" id="IPR013767">
    <property type="entry name" value="PAS_fold"/>
</dbReference>
<dbReference type="SMART" id="SM00052">
    <property type="entry name" value="EAL"/>
    <property type="match status" value="1"/>
</dbReference>
<dbReference type="PROSITE" id="PS50887">
    <property type="entry name" value="GGDEF"/>
    <property type="match status" value="1"/>
</dbReference>
<dbReference type="InterPro" id="IPR009875">
    <property type="entry name" value="PilZ_domain"/>
</dbReference>
<dbReference type="Gene3D" id="3.20.20.450">
    <property type="entry name" value="EAL domain"/>
    <property type="match status" value="1"/>
</dbReference>
<name>A0ABR5YDX9_9SPHN</name>
<gene>
    <name evidence="3" type="ORF">AVT10_11665</name>
</gene>
<proteinExistence type="predicted"/>
<reference evidence="4" key="1">
    <citation type="submission" date="2016-01" db="EMBL/GenBank/DDBJ databases">
        <title>Draft genome of Chromobacterium sp. F49.</title>
        <authorList>
            <person name="Hong K.W."/>
        </authorList>
    </citation>
    <scope>NUCLEOTIDE SEQUENCE [LARGE SCALE GENOMIC DNA]</scope>
    <source>
        <strain evidence="4">CN3</strain>
    </source>
</reference>
<evidence type="ECO:0000259" key="1">
    <source>
        <dbReference type="PROSITE" id="PS50883"/>
    </source>
</evidence>
<dbReference type="Pfam" id="PF00563">
    <property type="entry name" value="EAL"/>
    <property type="match status" value="1"/>
</dbReference>
<dbReference type="NCBIfam" id="TIGR00254">
    <property type="entry name" value="GGDEF"/>
    <property type="match status" value="1"/>
</dbReference>
<dbReference type="InterPro" id="IPR052155">
    <property type="entry name" value="Biofilm_reg_signaling"/>
</dbReference>
<comment type="caution">
    <text evidence="3">The sequence shown here is derived from an EMBL/GenBank/DDBJ whole genome shotgun (WGS) entry which is preliminary data.</text>
</comment>
<dbReference type="PANTHER" id="PTHR44757:SF2">
    <property type="entry name" value="BIOFILM ARCHITECTURE MAINTENANCE PROTEIN MBAA"/>
    <property type="match status" value="1"/>
</dbReference>
<evidence type="ECO:0000313" key="4">
    <source>
        <dbReference type="Proteomes" id="UP000076609"/>
    </source>
</evidence>